<evidence type="ECO:0000256" key="7">
    <source>
        <dbReference type="ARBA" id="ARBA00022967"/>
    </source>
</evidence>
<evidence type="ECO:0000256" key="8">
    <source>
        <dbReference type="ARBA" id="ARBA00023136"/>
    </source>
</evidence>
<keyword evidence="4" id="KW-1003">Cell membrane</keyword>
<evidence type="ECO:0000259" key="9">
    <source>
        <dbReference type="PROSITE" id="PS50893"/>
    </source>
</evidence>
<comment type="similarity">
    <text evidence="2">Belongs to the ABC transporter superfamily.</text>
</comment>
<protein>
    <submittedName>
        <fullName evidence="10">Energy-coupling factor ABC transporter ATP-binding protein</fullName>
    </submittedName>
</protein>
<proteinExistence type="inferred from homology"/>
<dbReference type="InterPro" id="IPR003439">
    <property type="entry name" value="ABC_transporter-like_ATP-bd"/>
</dbReference>
<reference evidence="10" key="1">
    <citation type="submission" date="2022-04" db="EMBL/GenBank/DDBJ databases">
        <title>Halobacillus sp. isolated from saltern.</title>
        <authorList>
            <person name="Won M."/>
            <person name="Lee C.-M."/>
            <person name="Woen H.-Y."/>
            <person name="Kwon S.-W."/>
        </authorList>
    </citation>
    <scope>NUCLEOTIDE SEQUENCE</scope>
    <source>
        <strain evidence="10">SSHM10-5</strain>
    </source>
</reference>
<dbReference type="Pfam" id="PF00005">
    <property type="entry name" value="ABC_tran"/>
    <property type="match status" value="2"/>
</dbReference>
<evidence type="ECO:0000313" key="10">
    <source>
        <dbReference type="EMBL" id="UOR11046.1"/>
    </source>
</evidence>
<keyword evidence="5" id="KW-0547">Nucleotide-binding</keyword>
<organism evidence="10 11">
    <name type="scientific">Halobacillus amylolyticus</name>
    <dbReference type="NCBI Taxonomy" id="2932259"/>
    <lineage>
        <taxon>Bacteria</taxon>
        <taxon>Bacillati</taxon>
        <taxon>Bacillota</taxon>
        <taxon>Bacilli</taxon>
        <taxon>Bacillales</taxon>
        <taxon>Bacillaceae</taxon>
        <taxon>Halobacillus</taxon>
    </lineage>
</organism>
<dbReference type="InterPro" id="IPR015856">
    <property type="entry name" value="ABC_transpr_CbiO/EcfA_su"/>
</dbReference>
<accession>A0ABY4H856</accession>
<comment type="subcellular location">
    <subcellularLocation>
        <location evidence="1">Cell membrane</location>
        <topology evidence="1">Peripheral membrane protein</topology>
    </subcellularLocation>
</comment>
<keyword evidence="3" id="KW-0813">Transport</keyword>
<keyword evidence="6 10" id="KW-0067">ATP-binding</keyword>
<dbReference type="InterPro" id="IPR027417">
    <property type="entry name" value="P-loop_NTPase"/>
</dbReference>
<evidence type="ECO:0000256" key="4">
    <source>
        <dbReference type="ARBA" id="ARBA00022475"/>
    </source>
</evidence>
<dbReference type="PROSITE" id="PS00211">
    <property type="entry name" value="ABC_TRANSPORTER_1"/>
    <property type="match status" value="2"/>
</dbReference>
<evidence type="ECO:0000256" key="1">
    <source>
        <dbReference type="ARBA" id="ARBA00004202"/>
    </source>
</evidence>
<keyword evidence="7" id="KW-1278">Translocase</keyword>
<evidence type="ECO:0000256" key="2">
    <source>
        <dbReference type="ARBA" id="ARBA00005417"/>
    </source>
</evidence>
<name>A0ABY4H856_9BACI</name>
<dbReference type="SUPFAM" id="SSF52540">
    <property type="entry name" value="P-loop containing nucleoside triphosphate hydrolases"/>
    <property type="match status" value="2"/>
</dbReference>
<dbReference type="CDD" id="cd03225">
    <property type="entry name" value="ABC_cobalt_CbiO_domain1"/>
    <property type="match status" value="2"/>
</dbReference>
<evidence type="ECO:0000256" key="5">
    <source>
        <dbReference type="ARBA" id="ARBA00022741"/>
    </source>
</evidence>
<gene>
    <name evidence="10" type="ORF">MUO15_15790</name>
</gene>
<dbReference type="EMBL" id="CP095075">
    <property type="protein sequence ID" value="UOR11046.1"/>
    <property type="molecule type" value="Genomic_DNA"/>
</dbReference>
<evidence type="ECO:0000313" key="11">
    <source>
        <dbReference type="Proteomes" id="UP000830326"/>
    </source>
</evidence>
<dbReference type="SMART" id="SM00382">
    <property type="entry name" value="AAA"/>
    <property type="match status" value="2"/>
</dbReference>
<feature type="domain" description="ABC transporter" evidence="9">
    <location>
        <begin position="1"/>
        <end position="245"/>
    </location>
</feature>
<evidence type="ECO:0000256" key="6">
    <source>
        <dbReference type="ARBA" id="ARBA00022840"/>
    </source>
</evidence>
<dbReference type="PROSITE" id="PS50893">
    <property type="entry name" value="ABC_TRANSPORTER_2"/>
    <property type="match status" value="2"/>
</dbReference>
<dbReference type="RefSeq" id="WP_245030623.1">
    <property type="nucleotide sequence ID" value="NZ_CP095075.1"/>
</dbReference>
<dbReference type="GO" id="GO:0005524">
    <property type="term" value="F:ATP binding"/>
    <property type="evidence" value="ECO:0007669"/>
    <property type="project" value="UniProtKB-KW"/>
</dbReference>
<keyword evidence="8" id="KW-0472">Membrane</keyword>
<dbReference type="NCBIfam" id="NF010167">
    <property type="entry name" value="PRK13648.1"/>
    <property type="match status" value="2"/>
</dbReference>
<dbReference type="InterPro" id="IPR003593">
    <property type="entry name" value="AAA+_ATPase"/>
</dbReference>
<sequence>MKLIEVNQLHIRFEDEENDVLSNVSFSMDKGERLLLLGPSGCGKSTLTYGLSGIHPRELDGTMTGDIQFRGHPVKNYSPGEMSQHAGVVFQDPDSQFCMITVEDEVAFGLENMGTPVEKISGLIDQALLLVGLEGVKLRAISTLSGGQKQKLALACVLAMEPELLILDEPTANLDPKATRDFIETIEKLQKDKGFALIVIEHQLDGWVSFIERGLMMNRSGSIFYDGPIRQGISIHRHTLQEQGIWMPAITEYVIEKGWDQFDHLPLTVDDFLNEWRGTREEVGGSSATRDDRSSLPILELSAISWTKSDRKIINDVSLEIRGGEFIAIAGANGSGKTSLSRIMSGIQKPGMGKVSFSGKSLYSWKEIDLRQHLGYVFQNPEHQLITDTVYDEVAFSLRIQQMGGAEMDKRVRGILSTCQLDGLAHRHPYTLSQGQKQRLSVATMIVDHQELLILDEPTFGQDAKSTKQLMDLLNMRCSKGSTIVMITHDMELVDRFADRVLVVNDGQIVADEHPHKLWENSNLADWQLDYPVRVKLKHLMKREGLYASS</sequence>
<evidence type="ECO:0000256" key="3">
    <source>
        <dbReference type="ARBA" id="ARBA00022448"/>
    </source>
</evidence>
<dbReference type="InterPro" id="IPR050095">
    <property type="entry name" value="ECF_ABC_transporter_ATP-bd"/>
</dbReference>
<dbReference type="PANTHER" id="PTHR43553">
    <property type="entry name" value="HEAVY METAL TRANSPORTER"/>
    <property type="match status" value="1"/>
</dbReference>
<dbReference type="Proteomes" id="UP000830326">
    <property type="component" value="Chromosome"/>
</dbReference>
<dbReference type="Gene3D" id="3.40.50.300">
    <property type="entry name" value="P-loop containing nucleotide triphosphate hydrolases"/>
    <property type="match status" value="2"/>
</dbReference>
<keyword evidence="11" id="KW-1185">Reference proteome</keyword>
<dbReference type="InterPro" id="IPR017871">
    <property type="entry name" value="ABC_transporter-like_CS"/>
</dbReference>
<feature type="domain" description="ABC transporter" evidence="9">
    <location>
        <begin position="299"/>
        <end position="531"/>
    </location>
</feature>